<evidence type="ECO:0000256" key="4">
    <source>
        <dbReference type="ARBA" id="ARBA00023136"/>
    </source>
</evidence>
<dbReference type="EMBL" id="CP045483">
    <property type="protein sequence ID" value="QGR19361.1"/>
    <property type="molecule type" value="Genomic_DNA"/>
</dbReference>
<dbReference type="CDD" id="cd06530">
    <property type="entry name" value="S26_SPase_I"/>
    <property type="match status" value="1"/>
</dbReference>
<dbReference type="RefSeq" id="WP_156006058.1">
    <property type="nucleotide sequence ID" value="NZ_CP045483.1"/>
</dbReference>
<reference evidence="6 7" key="1">
    <citation type="submission" date="2019-10" db="EMBL/GenBank/DDBJ databases">
        <title>Genome Sequences from Six Type Strain Members of the Archaeal Family Sulfolobaceae: Acidianus ambivalens, Acidianus infernus, Metallosphaera prunae, Stygiolobus azoricus, Sulfolobus metallicus, and Sulfurisphaera ohwakuensis.</title>
        <authorList>
            <person name="Counts J.A."/>
            <person name="Kelly R.M."/>
        </authorList>
    </citation>
    <scope>NUCLEOTIDE SEQUENCE [LARGE SCALE GENOMIC DNA]</scope>
    <source>
        <strain evidence="6 7">FC6</strain>
    </source>
</reference>
<dbReference type="SUPFAM" id="SSF51306">
    <property type="entry name" value="LexA/Signal peptidase"/>
    <property type="match status" value="1"/>
</dbReference>
<dbReference type="GeneID" id="42798362"/>
<sequence length="141" mass="15764">MKMKKSDILLLILILIIYIGVFSGVVQTASVEGVSMYPEFQNGFLTFYTSPKNISVGDIIIYKSTLGTYVIHRVIQINPQYNSYITQGIDPITNPMPDNRIGLEPPYGVPHQLVIGKVLEIHGIIFSIPYLGYISILFSLL</sequence>
<dbReference type="GO" id="GO:0004252">
    <property type="term" value="F:serine-type endopeptidase activity"/>
    <property type="evidence" value="ECO:0007669"/>
    <property type="project" value="InterPro"/>
</dbReference>
<keyword evidence="7" id="KW-1185">Reference proteome</keyword>
<dbReference type="GO" id="GO:0006465">
    <property type="term" value="P:signal peptide processing"/>
    <property type="evidence" value="ECO:0007669"/>
    <property type="project" value="InterPro"/>
</dbReference>
<dbReference type="InterPro" id="IPR019533">
    <property type="entry name" value="Peptidase_S26"/>
</dbReference>
<dbReference type="Proteomes" id="UP000423396">
    <property type="component" value="Chromosome"/>
</dbReference>
<keyword evidence="2" id="KW-0812">Transmembrane</keyword>
<dbReference type="InterPro" id="IPR036286">
    <property type="entry name" value="LexA/Signal_pep-like_sf"/>
</dbReference>
<evidence type="ECO:0000313" key="7">
    <source>
        <dbReference type="Proteomes" id="UP000423396"/>
    </source>
</evidence>
<evidence type="ECO:0000256" key="3">
    <source>
        <dbReference type="ARBA" id="ARBA00022989"/>
    </source>
</evidence>
<dbReference type="InterPro" id="IPR001733">
    <property type="entry name" value="Peptidase_S26B"/>
</dbReference>
<gene>
    <name evidence="6" type="ORF">D1868_04780</name>
</gene>
<evidence type="ECO:0000256" key="1">
    <source>
        <dbReference type="ARBA" id="ARBA00004370"/>
    </source>
</evidence>
<dbReference type="Pfam" id="PF10502">
    <property type="entry name" value="Peptidase_S26"/>
    <property type="match status" value="1"/>
</dbReference>
<protein>
    <submittedName>
        <fullName evidence="6">Signal peptidase I</fullName>
        <ecNumber evidence="6">3.4.21.89</ecNumber>
    </submittedName>
</protein>
<name>A0A650CNC8_9CREN</name>
<accession>A0A650CNC8</accession>
<evidence type="ECO:0000259" key="5">
    <source>
        <dbReference type="Pfam" id="PF10502"/>
    </source>
</evidence>
<keyword evidence="3" id="KW-1133">Transmembrane helix</keyword>
<organism evidence="6 7">
    <name type="scientific">Stygiolobus azoricus</name>
    <dbReference type="NCBI Taxonomy" id="41675"/>
    <lineage>
        <taxon>Archaea</taxon>
        <taxon>Thermoproteota</taxon>
        <taxon>Thermoprotei</taxon>
        <taxon>Sulfolobales</taxon>
        <taxon>Sulfolobaceae</taxon>
        <taxon>Stygiolobus</taxon>
    </lineage>
</organism>
<keyword evidence="6" id="KW-0378">Hydrolase</keyword>
<feature type="domain" description="Peptidase S26" evidence="5">
    <location>
        <begin position="9"/>
        <end position="77"/>
    </location>
</feature>
<dbReference type="OrthoDB" id="4822at2157"/>
<keyword evidence="4" id="KW-0472">Membrane</keyword>
<proteinExistence type="predicted"/>
<dbReference type="NCBIfam" id="TIGR02228">
    <property type="entry name" value="sigpep_I_arch"/>
    <property type="match status" value="1"/>
</dbReference>
<dbReference type="GO" id="GO:0016020">
    <property type="term" value="C:membrane"/>
    <property type="evidence" value="ECO:0007669"/>
    <property type="project" value="UniProtKB-SubCell"/>
</dbReference>
<dbReference type="KEGG" id="sazo:D1868_04780"/>
<dbReference type="AlphaFoldDB" id="A0A650CNC8"/>
<evidence type="ECO:0000256" key="2">
    <source>
        <dbReference type="ARBA" id="ARBA00022692"/>
    </source>
</evidence>
<dbReference type="GO" id="GO:0009003">
    <property type="term" value="F:signal peptidase activity"/>
    <property type="evidence" value="ECO:0007669"/>
    <property type="project" value="UniProtKB-EC"/>
</dbReference>
<comment type="subcellular location">
    <subcellularLocation>
        <location evidence="1">Membrane</location>
    </subcellularLocation>
</comment>
<evidence type="ECO:0000313" key="6">
    <source>
        <dbReference type="EMBL" id="QGR19361.1"/>
    </source>
</evidence>
<dbReference type="EC" id="3.4.21.89" evidence="6"/>